<sequence>MASSPVGLLLLIITLASAPSVDVADGQALPGCQATCGAVSIPYPFGIGANCTRVGFEIACNDSTPFLSGTGYKVLNLSLATSGARLELPIAWTCYNRSGNPLPESEAPVSFNPQGVYRISDAHNQLVVIGCDVTAYIQSRPYNDSTDAGYPYDYYTGCVSYCRGPEFVRDGLCAGVGCCRVDIPPDLTDNSVAMDEDDPDIRRLFYNFSPCSYGFLVDRNSYTFRRADLNMDKNQTMPVWLDWAIRPNGSSTFTCSDAMKDSSSYACKSQHSNCTNAANGPGYTCSCSRGYEGNAYIVGGCTDVNECLYSEKYPCHGVCRNTAGVVCGTSLIIILVILMAMMHHRRSLRAFFKRNGGPMLENINNIKIFTKEELNQITKNYSIVLGKGGFGEVYMGVTDDKQQVAVKRSISVDEARKKEFANEVIIQSRISHRNVVRLVGCCLEVDVPMLVYEFAPKGSLCDVLHGSKDNTKVSLPLGTRLDIAVDSAEALSYMHSSATQKILHGDVKSGNILLDENFIPKVSDFGTSRLLSIEKKHTILVIGDMNYIDPVYMKTGRLDEKSDVYSFGVVLLELITRKKPRYDGNNSLIINFFKSCGSVDKMRMIFDEEIVSPEDIEFLQKVGSIAVACLKEDMDDRPTMKQVAEHLQLVRREWKQTQGHIVPDEISMESPRAISLMNATGDETPGHSLPSVK</sequence>
<reference evidence="13" key="1">
    <citation type="submission" date="2020-07" db="EMBL/GenBank/DDBJ databases">
        <title>Genome sequence and genetic diversity analysis of an under-domesticated orphan crop, white fonio (Digitaria exilis).</title>
        <authorList>
            <person name="Bennetzen J.L."/>
            <person name="Chen S."/>
            <person name="Ma X."/>
            <person name="Wang X."/>
            <person name="Yssel A.E.J."/>
            <person name="Chaluvadi S.R."/>
            <person name="Johnson M."/>
            <person name="Gangashetty P."/>
            <person name="Hamidou F."/>
            <person name="Sanogo M.D."/>
            <person name="Zwaenepoel A."/>
            <person name="Wallace J."/>
            <person name="Van De Peer Y."/>
            <person name="Van Deynze A."/>
        </authorList>
    </citation>
    <scope>NUCLEOTIDE SEQUENCE</scope>
    <source>
        <tissue evidence="13">Leaves</tissue>
    </source>
</reference>
<evidence type="ECO:0000256" key="7">
    <source>
        <dbReference type="ARBA" id="ARBA00022840"/>
    </source>
</evidence>
<keyword evidence="3" id="KW-0808">Transferase</keyword>
<dbReference type="InterPro" id="IPR001245">
    <property type="entry name" value="Ser-Thr/Tyr_kinase_cat_dom"/>
</dbReference>
<proteinExistence type="predicted"/>
<feature type="chain" id="PRO_5032289638" description="Protein kinase domain-containing protein" evidence="11">
    <location>
        <begin position="19"/>
        <end position="693"/>
    </location>
</feature>
<keyword evidence="7 10" id="KW-0067">ATP-binding</keyword>
<evidence type="ECO:0000313" key="14">
    <source>
        <dbReference type="Proteomes" id="UP000636709"/>
    </source>
</evidence>
<feature type="binding site" evidence="10">
    <location>
        <position position="407"/>
    </location>
    <ligand>
        <name>ATP</name>
        <dbReference type="ChEBI" id="CHEBI:30616"/>
    </ligand>
</feature>
<dbReference type="Pfam" id="PF07714">
    <property type="entry name" value="PK_Tyr_Ser-Thr"/>
    <property type="match status" value="1"/>
</dbReference>
<dbReference type="SMART" id="SM00220">
    <property type="entry name" value="S_TKc"/>
    <property type="match status" value="1"/>
</dbReference>
<gene>
    <name evidence="13" type="ORF">HU200_025377</name>
</gene>
<evidence type="ECO:0000256" key="10">
    <source>
        <dbReference type="PROSITE-ProRule" id="PRU10141"/>
    </source>
</evidence>
<dbReference type="InterPro" id="IPR008271">
    <property type="entry name" value="Ser/Thr_kinase_AS"/>
</dbReference>
<organism evidence="13 14">
    <name type="scientific">Digitaria exilis</name>
    <dbReference type="NCBI Taxonomy" id="1010633"/>
    <lineage>
        <taxon>Eukaryota</taxon>
        <taxon>Viridiplantae</taxon>
        <taxon>Streptophyta</taxon>
        <taxon>Embryophyta</taxon>
        <taxon>Tracheophyta</taxon>
        <taxon>Spermatophyta</taxon>
        <taxon>Magnoliopsida</taxon>
        <taxon>Liliopsida</taxon>
        <taxon>Poales</taxon>
        <taxon>Poaceae</taxon>
        <taxon>PACMAD clade</taxon>
        <taxon>Panicoideae</taxon>
        <taxon>Panicodae</taxon>
        <taxon>Paniceae</taxon>
        <taxon>Anthephorinae</taxon>
        <taxon>Digitaria</taxon>
    </lineage>
</organism>
<keyword evidence="5 10" id="KW-0547">Nucleotide-binding</keyword>
<keyword evidence="2" id="KW-0723">Serine/threonine-protein kinase</keyword>
<evidence type="ECO:0000313" key="13">
    <source>
        <dbReference type="EMBL" id="KAF8718394.1"/>
    </source>
</evidence>
<dbReference type="PROSITE" id="PS00108">
    <property type="entry name" value="PROTEIN_KINASE_ST"/>
    <property type="match status" value="1"/>
</dbReference>
<dbReference type="CDD" id="cd14066">
    <property type="entry name" value="STKc_IRAK"/>
    <property type="match status" value="1"/>
</dbReference>
<dbReference type="GO" id="GO:0007166">
    <property type="term" value="P:cell surface receptor signaling pathway"/>
    <property type="evidence" value="ECO:0007669"/>
    <property type="project" value="InterPro"/>
</dbReference>
<dbReference type="Gene3D" id="2.10.25.10">
    <property type="entry name" value="Laminin"/>
    <property type="match status" value="1"/>
</dbReference>
<evidence type="ECO:0000256" key="4">
    <source>
        <dbReference type="ARBA" id="ARBA00022729"/>
    </source>
</evidence>
<dbReference type="GO" id="GO:0030247">
    <property type="term" value="F:polysaccharide binding"/>
    <property type="evidence" value="ECO:0007669"/>
    <property type="project" value="InterPro"/>
</dbReference>
<keyword evidence="6" id="KW-0418">Kinase</keyword>
<dbReference type="PANTHER" id="PTHR27005">
    <property type="entry name" value="WALL-ASSOCIATED RECEPTOR KINASE-LIKE 21"/>
    <property type="match status" value="1"/>
</dbReference>
<dbReference type="Proteomes" id="UP000636709">
    <property type="component" value="Unassembled WGS sequence"/>
</dbReference>
<evidence type="ECO:0000256" key="8">
    <source>
        <dbReference type="ARBA" id="ARBA00023157"/>
    </source>
</evidence>
<evidence type="ECO:0000256" key="6">
    <source>
        <dbReference type="ARBA" id="ARBA00022777"/>
    </source>
</evidence>
<dbReference type="PROSITE" id="PS50011">
    <property type="entry name" value="PROTEIN_KINASE_DOM"/>
    <property type="match status" value="1"/>
</dbReference>
<dbReference type="GO" id="GO:0004674">
    <property type="term" value="F:protein serine/threonine kinase activity"/>
    <property type="evidence" value="ECO:0007669"/>
    <property type="project" value="TreeGrafter"/>
</dbReference>
<keyword evidence="9" id="KW-0325">Glycoprotein</keyword>
<dbReference type="Pfam" id="PF13947">
    <property type="entry name" value="GUB_WAK_bind"/>
    <property type="match status" value="1"/>
</dbReference>
<name>A0A835EVF8_9POAL</name>
<dbReference type="OrthoDB" id="629019at2759"/>
<evidence type="ECO:0000256" key="11">
    <source>
        <dbReference type="SAM" id="SignalP"/>
    </source>
</evidence>
<dbReference type="SUPFAM" id="SSF56112">
    <property type="entry name" value="Protein kinase-like (PK-like)"/>
    <property type="match status" value="1"/>
</dbReference>
<keyword evidence="14" id="KW-1185">Reference proteome</keyword>
<dbReference type="InterPro" id="IPR000719">
    <property type="entry name" value="Prot_kinase_dom"/>
</dbReference>
<dbReference type="InterPro" id="IPR025287">
    <property type="entry name" value="WAK_GUB"/>
</dbReference>
<feature type="signal peptide" evidence="11">
    <location>
        <begin position="1"/>
        <end position="18"/>
    </location>
</feature>
<evidence type="ECO:0000256" key="2">
    <source>
        <dbReference type="ARBA" id="ARBA00022527"/>
    </source>
</evidence>
<dbReference type="PANTHER" id="PTHR27005:SF468">
    <property type="entry name" value="OS01G0310500 PROTEIN"/>
    <property type="match status" value="1"/>
</dbReference>
<dbReference type="InterPro" id="IPR011009">
    <property type="entry name" value="Kinase-like_dom_sf"/>
</dbReference>
<evidence type="ECO:0000256" key="3">
    <source>
        <dbReference type="ARBA" id="ARBA00022679"/>
    </source>
</evidence>
<accession>A0A835EVF8</accession>
<dbReference type="InterPro" id="IPR045274">
    <property type="entry name" value="WAK-like"/>
</dbReference>
<comment type="caution">
    <text evidence="13">The sequence shown here is derived from an EMBL/GenBank/DDBJ whole genome shotgun (WGS) entry which is preliminary data.</text>
</comment>
<keyword evidence="8" id="KW-1015">Disulfide bond</keyword>
<dbReference type="Gene3D" id="3.30.200.20">
    <property type="entry name" value="Phosphorylase Kinase, domain 1"/>
    <property type="match status" value="1"/>
</dbReference>
<dbReference type="EMBL" id="JACEFO010001710">
    <property type="protein sequence ID" value="KAF8718394.1"/>
    <property type="molecule type" value="Genomic_DNA"/>
</dbReference>
<dbReference type="GO" id="GO:0005524">
    <property type="term" value="F:ATP binding"/>
    <property type="evidence" value="ECO:0007669"/>
    <property type="project" value="UniProtKB-UniRule"/>
</dbReference>
<protein>
    <recommendedName>
        <fullName evidence="12">Protein kinase domain-containing protein</fullName>
    </recommendedName>
</protein>
<dbReference type="Gene3D" id="1.10.510.10">
    <property type="entry name" value="Transferase(Phosphotransferase) domain 1"/>
    <property type="match status" value="1"/>
</dbReference>
<evidence type="ECO:0000256" key="1">
    <source>
        <dbReference type="ARBA" id="ARBA00004479"/>
    </source>
</evidence>
<dbReference type="FunFam" id="3.30.200.20:FF:000581">
    <property type="entry name" value="Wall-associated receptor kinase 3"/>
    <property type="match status" value="1"/>
</dbReference>
<evidence type="ECO:0000256" key="5">
    <source>
        <dbReference type="ARBA" id="ARBA00022741"/>
    </source>
</evidence>
<dbReference type="InterPro" id="IPR017441">
    <property type="entry name" value="Protein_kinase_ATP_BS"/>
</dbReference>
<dbReference type="PROSITE" id="PS00107">
    <property type="entry name" value="PROTEIN_KINASE_ATP"/>
    <property type="match status" value="1"/>
</dbReference>
<keyword evidence="4 11" id="KW-0732">Signal</keyword>
<dbReference type="FunFam" id="1.10.510.10:FF:000606">
    <property type="entry name" value="Wall-associated receptor kinase 3"/>
    <property type="match status" value="1"/>
</dbReference>
<evidence type="ECO:0000256" key="9">
    <source>
        <dbReference type="ARBA" id="ARBA00023180"/>
    </source>
</evidence>
<feature type="domain" description="Protein kinase" evidence="12">
    <location>
        <begin position="379"/>
        <end position="649"/>
    </location>
</feature>
<comment type="subcellular location">
    <subcellularLocation>
        <location evidence="1">Membrane</location>
        <topology evidence="1">Single-pass type I membrane protein</topology>
    </subcellularLocation>
</comment>
<dbReference type="GO" id="GO:0005886">
    <property type="term" value="C:plasma membrane"/>
    <property type="evidence" value="ECO:0007669"/>
    <property type="project" value="TreeGrafter"/>
</dbReference>
<evidence type="ECO:0000259" key="12">
    <source>
        <dbReference type="PROSITE" id="PS50011"/>
    </source>
</evidence>
<dbReference type="AlphaFoldDB" id="A0A835EVF8"/>